<keyword evidence="4 9" id="KW-0732">Signal</keyword>
<feature type="domain" description="POTRA" evidence="10">
    <location>
        <begin position="307"/>
        <end position="393"/>
    </location>
</feature>
<dbReference type="Proteomes" id="UP000469724">
    <property type="component" value="Unassembled WGS sequence"/>
</dbReference>
<dbReference type="InterPro" id="IPR000184">
    <property type="entry name" value="Bac_surfAg_D15"/>
</dbReference>
<evidence type="ECO:0000256" key="7">
    <source>
        <dbReference type="ARBA" id="ARBA00023237"/>
    </source>
</evidence>
<evidence type="ECO:0000256" key="9">
    <source>
        <dbReference type="SAM" id="SignalP"/>
    </source>
</evidence>
<dbReference type="HAMAP" id="MF_01430">
    <property type="entry name" value="OM_assembly_BamA"/>
    <property type="match status" value="1"/>
</dbReference>
<dbReference type="NCBIfam" id="TIGR03303">
    <property type="entry name" value="OM_YaeT"/>
    <property type="match status" value="1"/>
</dbReference>
<evidence type="ECO:0000256" key="2">
    <source>
        <dbReference type="ARBA" id="ARBA00022452"/>
    </source>
</evidence>
<protein>
    <recommendedName>
        <fullName evidence="8">Outer membrane protein assembly factor BamA</fullName>
    </recommendedName>
</protein>
<dbReference type="RefSeq" id="WP_163302379.1">
    <property type="nucleotide sequence ID" value="NZ_JAAGRQ010000044.1"/>
</dbReference>
<evidence type="ECO:0000313" key="11">
    <source>
        <dbReference type="EMBL" id="NDY57336.1"/>
    </source>
</evidence>
<name>A0A7K3NMB2_9BACT</name>
<dbReference type="InterPro" id="IPR034746">
    <property type="entry name" value="POTRA"/>
</dbReference>
<keyword evidence="6" id="KW-0472">Membrane</keyword>
<comment type="caution">
    <text evidence="11">The sequence shown here is derived from an EMBL/GenBank/DDBJ whole genome shotgun (WGS) entry which is preliminary data.</text>
</comment>
<evidence type="ECO:0000256" key="8">
    <source>
        <dbReference type="NCBIfam" id="TIGR03303"/>
    </source>
</evidence>
<dbReference type="Pfam" id="PF01103">
    <property type="entry name" value="Omp85"/>
    <property type="match status" value="1"/>
</dbReference>
<gene>
    <name evidence="11" type="primary">bamA</name>
    <name evidence="11" type="ORF">G3N56_11345</name>
</gene>
<evidence type="ECO:0000256" key="5">
    <source>
        <dbReference type="ARBA" id="ARBA00022737"/>
    </source>
</evidence>
<dbReference type="PANTHER" id="PTHR12815:SF23">
    <property type="entry name" value="OUTER MEMBRANE PROTEIN ASSEMBLY FACTOR BAMA"/>
    <property type="match status" value="1"/>
</dbReference>
<dbReference type="PIRSF" id="PIRSF006076">
    <property type="entry name" value="OM_assembly_OMP85"/>
    <property type="match status" value="1"/>
</dbReference>
<reference evidence="11 12" key="1">
    <citation type="submission" date="2020-02" db="EMBL/GenBank/DDBJ databases">
        <title>Comparative genomics of sulfur disproportionating microorganisms.</title>
        <authorList>
            <person name="Ward L.M."/>
            <person name="Bertran E."/>
            <person name="Johnston D.T."/>
        </authorList>
    </citation>
    <scope>NUCLEOTIDE SEQUENCE [LARGE SCALE GENOMIC DNA]</scope>
    <source>
        <strain evidence="11 12">DSM 3696</strain>
    </source>
</reference>
<feature type="domain" description="POTRA" evidence="10">
    <location>
        <begin position="155"/>
        <end position="226"/>
    </location>
</feature>
<dbReference type="AlphaFoldDB" id="A0A7K3NMB2"/>
<feature type="domain" description="POTRA" evidence="10">
    <location>
        <begin position="227"/>
        <end position="304"/>
    </location>
</feature>
<accession>A0A7K3NMB2</accession>
<dbReference type="GO" id="GO:0071709">
    <property type="term" value="P:membrane assembly"/>
    <property type="evidence" value="ECO:0007669"/>
    <property type="project" value="InterPro"/>
</dbReference>
<dbReference type="EMBL" id="JAAGRQ010000044">
    <property type="protein sequence ID" value="NDY57336.1"/>
    <property type="molecule type" value="Genomic_DNA"/>
</dbReference>
<keyword evidence="2" id="KW-1134">Transmembrane beta strand</keyword>
<evidence type="ECO:0000259" key="10">
    <source>
        <dbReference type="PROSITE" id="PS51779"/>
    </source>
</evidence>
<dbReference type="InterPro" id="IPR010827">
    <property type="entry name" value="BamA/TamA_POTRA"/>
</dbReference>
<proteinExistence type="inferred from homology"/>
<evidence type="ECO:0000256" key="4">
    <source>
        <dbReference type="ARBA" id="ARBA00022729"/>
    </source>
</evidence>
<dbReference type="Gene3D" id="2.40.160.50">
    <property type="entry name" value="membrane protein fhac: a member of the omp85/tpsb transporter family"/>
    <property type="match status" value="1"/>
</dbReference>
<keyword evidence="3" id="KW-0812">Transmembrane</keyword>
<feature type="signal peptide" evidence="9">
    <location>
        <begin position="1"/>
        <end position="27"/>
    </location>
</feature>
<evidence type="ECO:0000256" key="3">
    <source>
        <dbReference type="ARBA" id="ARBA00022692"/>
    </source>
</evidence>
<keyword evidence="7" id="KW-0998">Cell outer membrane</keyword>
<keyword evidence="5" id="KW-0677">Repeat</keyword>
<sequence>MHGLKSTGRAALYAILAVLAFTLPSHAQSGQSGTKILVLPFAVNTASDQKGIAASLPGILAENLRREGIAVATEKPTGPMDDQTARKLAAAAKATHALYGSVSQIGETLSIDGRLVPASDGAPLSVFAQAKEVMQLEPAAKELAGKVRGLLVTGDAIVDVAVEGNQILDKDVIILKAKTQVGQPYDPKSVNDDLKRLFETGYFDDVQIRLENVPGGKKLVFVVKEKPRIQAIGVIGSGEVDQDKILETMSTKAGSILNLKVLAEDLEKIRELYRKDGFYKTEVNYELEQTDPRIARLNIIVKEPKKLYIREVKIEGVSKVDADELHDELSTSERRFWSWVTGSGVLKEEMLERDAAAIENFYANRGYVDIKVGQPDVEYGDDGITVVFRVNEGDRYKVGKVTFSGDLLMDNDALLQIIKLDQLAEEGAYFDRSVVRDDLNLLTEIYGDLGYAFAQADVDLMKNDAEKSIDVAYTINKGRRVYIRRVQIEGNDKTRDNVIRREMRLADGDLFSGNKVRRSNERLDRLDYFEKVDIETVPTENPTEVDLKVKVKDKNTGAFSLGAGYSTYDSVFFGGSVEERNLFGKGYNAKFQGMLSGTSSRFILSLMNPRFNDTNLTTGISLYNLYKKYDDYSKETVGGKLTFGYPLGEYTLLSWAYRLDRYRIFNTNWYPSSVIANSEGTHWSSSLTAEIDRDTTDSSTRPTKGTKNTLSLEYAGGILQGSDDFIRPTITSNYFHPLPWDLVFHWRGSASVLFNNGGGDIPVFERFYLGGIENVRGYEQNKISPQDPRTGERIGGRAMFFTNIETIYPISKSNGIWGLVFFDAGNSWAEHTDMDWDLYKAVGAGIRWYSPMGLIRVEYGYGLDADRQNLWPHQIGFSMGQSF</sequence>
<dbReference type="InterPro" id="IPR039910">
    <property type="entry name" value="D15-like"/>
</dbReference>
<keyword evidence="12" id="KW-1185">Reference proteome</keyword>
<dbReference type="InterPro" id="IPR023707">
    <property type="entry name" value="OM_assembly_BamA"/>
</dbReference>
<dbReference type="Pfam" id="PF07244">
    <property type="entry name" value="POTRA"/>
    <property type="match status" value="5"/>
</dbReference>
<comment type="subcellular location">
    <subcellularLocation>
        <location evidence="1">Membrane</location>
    </subcellularLocation>
</comment>
<feature type="chain" id="PRO_5039955250" description="Outer membrane protein assembly factor BamA" evidence="9">
    <location>
        <begin position="28"/>
        <end position="883"/>
    </location>
</feature>
<organism evidence="11 12">
    <name type="scientific">Desulfolutivibrio sulfodismutans</name>
    <dbReference type="NCBI Taxonomy" id="63561"/>
    <lineage>
        <taxon>Bacteria</taxon>
        <taxon>Pseudomonadati</taxon>
        <taxon>Thermodesulfobacteriota</taxon>
        <taxon>Desulfovibrionia</taxon>
        <taxon>Desulfovibrionales</taxon>
        <taxon>Desulfovibrionaceae</taxon>
        <taxon>Desulfolutivibrio</taxon>
    </lineage>
</organism>
<dbReference type="GO" id="GO:0009279">
    <property type="term" value="C:cell outer membrane"/>
    <property type="evidence" value="ECO:0007669"/>
    <property type="project" value="UniProtKB-UniRule"/>
</dbReference>
<evidence type="ECO:0000313" key="12">
    <source>
        <dbReference type="Proteomes" id="UP000469724"/>
    </source>
</evidence>
<dbReference type="Gene3D" id="3.10.20.310">
    <property type="entry name" value="membrane protein fhac"/>
    <property type="match status" value="5"/>
</dbReference>
<dbReference type="PANTHER" id="PTHR12815">
    <property type="entry name" value="SORTING AND ASSEMBLY MACHINERY SAMM50 PROTEIN FAMILY MEMBER"/>
    <property type="match status" value="1"/>
</dbReference>
<evidence type="ECO:0000256" key="6">
    <source>
        <dbReference type="ARBA" id="ARBA00023136"/>
    </source>
</evidence>
<feature type="domain" description="POTRA" evidence="10">
    <location>
        <begin position="481"/>
        <end position="554"/>
    </location>
</feature>
<evidence type="ECO:0000256" key="1">
    <source>
        <dbReference type="ARBA" id="ARBA00004370"/>
    </source>
</evidence>
<dbReference type="PROSITE" id="PS51779">
    <property type="entry name" value="POTRA"/>
    <property type="match status" value="4"/>
</dbReference>